<feature type="signal peptide" evidence="1">
    <location>
        <begin position="1"/>
        <end position="23"/>
    </location>
</feature>
<keyword evidence="1" id="KW-0732">Signal</keyword>
<dbReference type="InterPro" id="IPR015943">
    <property type="entry name" value="WD40/YVTN_repeat-like_dom_sf"/>
</dbReference>
<dbReference type="InterPro" id="IPR007788">
    <property type="entry name" value="QCT"/>
</dbReference>
<dbReference type="Pfam" id="PF05096">
    <property type="entry name" value="Glu_cyclase_2"/>
    <property type="match status" value="1"/>
</dbReference>
<dbReference type="InterPro" id="IPR011044">
    <property type="entry name" value="Quino_amine_DH_bsu"/>
</dbReference>
<accession>A0ABX0MKC9</accession>
<comment type="caution">
    <text evidence="2">The sequence shown here is derived from an EMBL/GenBank/DDBJ whole genome shotgun (WGS) entry which is preliminary data.</text>
</comment>
<dbReference type="RefSeq" id="WP_167078634.1">
    <property type="nucleotide sequence ID" value="NZ_VVIW01000014.1"/>
</dbReference>
<feature type="chain" id="PRO_5045499999" evidence="1">
    <location>
        <begin position="24"/>
        <end position="259"/>
    </location>
</feature>
<dbReference type="SUPFAM" id="SSF50969">
    <property type="entry name" value="YVTN repeat-like/Quinoprotein amine dehydrogenase"/>
    <property type="match status" value="1"/>
</dbReference>
<dbReference type="PANTHER" id="PTHR31270:SF1">
    <property type="entry name" value="GLUTAMINYL-PEPTIDE CYCLOTRANSFERASE"/>
    <property type="match status" value="1"/>
</dbReference>
<evidence type="ECO:0000313" key="3">
    <source>
        <dbReference type="Proteomes" id="UP000819052"/>
    </source>
</evidence>
<keyword evidence="3" id="KW-1185">Reference proteome</keyword>
<dbReference type="EMBL" id="VVIW01000014">
    <property type="protein sequence ID" value="NHZ42636.1"/>
    <property type="molecule type" value="Genomic_DNA"/>
</dbReference>
<evidence type="ECO:0000256" key="1">
    <source>
        <dbReference type="SAM" id="SignalP"/>
    </source>
</evidence>
<organism evidence="2 3">
    <name type="scientific">Massilia aquatica</name>
    <dbReference type="NCBI Taxonomy" id="2609000"/>
    <lineage>
        <taxon>Bacteria</taxon>
        <taxon>Pseudomonadati</taxon>
        <taxon>Pseudomonadota</taxon>
        <taxon>Betaproteobacteria</taxon>
        <taxon>Burkholderiales</taxon>
        <taxon>Oxalobacteraceae</taxon>
        <taxon>Telluria group</taxon>
        <taxon>Massilia</taxon>
    </lineage>
</organism>
<name>A0ABX0MKC9_9BURK</name>
<dbReference type="PANTHER" id="PTHR31270">
    <property type="entry name" value="GLUTAMINYL-PEPTIDE CYCLOTRANSFERASE"/>
    <property type="match status" value="1"/>
</dbReference>
<reference evidence="2 3" key="1">
    <citation type="submission" date="2019-09" db="EMBL/GenBank/DDBJ databases">
        <title>Taxonomy of Antarctic Massilia spp.: description of Massilia rubra sp. nov., Massilia aquatica sp. nov., Massilia mucilaginosa sp. nov., Massilia frigida sp. nov. isolated from streams, lakes and regoliths.</title>
        <authorList>
            <person name="Holochova P."/>
            <person name="Sedlacek I."/>
            <person name="Kralova S."/>
            <person name="Maslanova I."/>
            <person name="Busse H.-J."/>
            <person name="Stankova E."/>
            <person name="Vrbovska V."/>
            <person name="Kovarovic V."/>
            <person name="Bartak M."/>
            <person name="Svec P."/>
            <person name="Pantucek R."/>
        </authorList>
    </citation>
    <scope>NUCLEOTIDE SEQUENCE [LARGE SCALE GENOMIC DNA]</scope>
    <source>
        <strain evidence="2 3">CCM 8693</strain>
    </source>
</reference>
<protein>
    <submittedName>
        <fullName evidence="2">Glutaminyl-peptide cyclotransferase</fullName>
    </submittedName>
</protein>
<proteinExistence type="predicted"/>
<sequence length="259" mass="28165">MKRLINLAASLLLAGAAAGAAEAAIPVYGFLVKNTYPHDTDAFTQGLFYTDGVLYESTGLNGKSSVRKTDLKTGKVLMKTDIAPDYFGEGITDVGNTIVGLTWTSHVGFVFDKATLKMKQTFSYPGEGWGLANNGTDVFMSDGTAVIRVLSPKTLAEVRRIQVTADGKPIDRLNEMEWVDGELYANVWGSDVIARIDPASGKVVGWIDLAGLLDEKSRASGAVDVLNGIAYDSKKKRLFVTGKLWPKLFEIELVRRQPR</sequence>
<evidence type="ECO:0000313" key="2">
    <source>
        <dbReference type="EMBL" id="NHZ42636.1"/>
    </source>
</evidence>
<gene>
    <name evidence="2" type="ORF">F1609_21035</name>
</gene>
<dbReference type="Gene3D" id="2.130.10.10">
    <property type="entry name" value="YVTN repeat-like/Quinoprotein amine dehydrogenase"/>
    <property type="match status" value="1"/>
</dbReference>
<dbReference type="Proteomes" id="UP000819052">
    <property type="component" value="Unassembled WGS sequence"/>
</dbReference>